<dbReference type="Proteomes" id="UP001501218">
    <property type="component" value="Unassembled WGS sequence"/>
</dbReference>
<dbReference type="EMBL" id="BAAARA010000015">
    <property type="protein sequence ID" value="GAA2356127.1"/>
    <property type="molecule type" value="Genomic_DNA"/>
</dbReference>
<gene>
    <name evidence="1" type="ORF">GCM10009854_37770</name>
</gene>
<dbReference type="RefSeq" id="WP_344134365.1">
    <property type="nucleotide sequence ID" value="NZ_BAAARA010000015.1"/>
</dbReference>
<proteinExistence type="predicted"/>
<accession>A0ABN3GN61</accession>
<name>A0ABN3GN61_9PSEU</name>
<reference evidence="1 2" key="1">
    <citation type="journal article" date="2019" name="Int. J. Syst. Evol. Microbiol.">
        <title>The Global Catalogue of Microorganisms (GCM) 10K type strain sequencing project: providing services to taxonomists for standard genome sequencing and annotation.</title>
        <authorList>
            <consortium name="The Broad Institute Genomics Platform"/>
            <consortium name="The Broad Institute Genome Sequencing Center for Infectious Disease"/>
            <person name="Wu L."/>
            <person name="Ma J."/>
        </authorList>
    </citation>
    <scope>NUCLEOTIDE SEQUENCE [LARGE SCALE GENOMIC DNA]</scope>
    <source>
        <strain evidence="1 2">JCM 16221</strain>
    </source>
</reference>
<keyword evidence="2" id="KW-1185">Reference proteome</keyword>
<comment type="caution">
    <text evidence="1">The sequence shown here is derived from an EMBL/GenBank/DDBJ whole genome shotgun (WGS) entry which is preliminary data.</text>
</comment>
<protein>
    <submittedName>
        <fullName evidence="1">Uncharacterized protein</fullName>
    </submittedName>
</protein>
<sequence length="87" mass="9399">MWFNEYGDVVTLCDNDADGEKPILHVALGDPYAPDRYTLTVGGGGNCVTARASDGGSHNLPENTDIGFLICVHPDSYCNANTWHNDN</sequence>
<organism evidence="1 2">
    <name type="scientific">Saccharopolyspora halophila</name>
    <dbReference type="NCBI Taxonomy" id="405551"/>
    <lineage>
        <taxon>Bacteria</taxon>
        <taxon>Bacillati</taxon>
        <taxon>Actinomycetota</taxon>
        <taxon>Actinomycetes</taxon>
        <taxon>Pseudonocardiales</taxon>
        <taxon>Pseudonocardiaceae</taxon>
        <taxon>Saccharopolyspora</taxon>
    </lineage>
</organism>
<evidence type="ECO:0000313" key="1">
    <source>
        <dbReference type="EMBL" id="GAA2356127.1"/>
    </source>
</evidence>
<evidence type="ECO:0000313" key="2">
    <source>
        <dbReference type="Proteomes" id="UP001501218"/>
    </source>
</evidence>